<keyword evidence="3" id="KW-0813">Transport</keyword>
<gene>
    <name evidence="6" type="ORF">KL86DPRO_11806</name>
</gene>
<evidence type="ECO:0000256" key="1">
    <source>
        <dbReference type="ARBA" id="ARBA00004196"/>
    </source>
</evidence>
<dbReference type="InterPro" id="IPR004682">
    <property type="entry name" value="TRAP_DctP"/>
</dbReference>
<dbReference type="PANTHER" id="PTHR33376">
    <property type="match status" value="1"/>
</dbReference>
<proteinExistence type="inferred from homology"/>
<dbReference type="GO" id="GO:0030288">
    <property type="term" value="C:outer membrane-bounded periplasmic space"/>
    <property type="evidence" value="ECO:0007669"/>
    <property type="project" value="InterPro"/>
</dbReference>
<dbReference type="PIRSF" id="PIRSF006470">
    <property type="entry name" value="DctB"/>
    <property type="match status" value="1"/>
</dbReference>
<dbReference type="InterPro" id="IPR018389">
    <property type="entry name" value="DctP_fam"/>
</dbReference>
<dbReference type="GO" id="GO:0055085">
    <property type="term" value="P:transmembrane transport"/>
    <property type="evidence" value="ECO:0007669"/>
    <property type="project" value="InterPro"/>
</dbReference>
<protein>
    <submittedName>
        <fullName evidence="6">Tripartite ATP-independent periplasmic transporter solute receptor, DctP family</fullName>
    </submittedName>
</protein>
<dbReference type="EMBL" id="FLUQ01000001">
    <property type="protein sequence ID" value="SBW00566.1"/>
    <property type="molecule type" value="Genomic_DNA"/>
</dbReference>
<comment type="similarity">
    <text evidence="2">Belongs to the bacterial solute-binding protein 7 family.</text>
</comment>
<dbReference type="Pfam" id="PF03480">
    <property type="entry name" value="DctP"/>
    <property type="match status" value="1"/>
</dbReference>
<organism evidence="6">
    <name type="scientific">uncultured delta proteobacterium</name>
    <dbReference type="NCBI Taxonomy" id="34034"/>
    <lineage>
        <taxon>Bacteria</taxon>
        <taxon>Deltaproteobacteria</taxon>
        <taxon>environmental samples</taxon>
    </lineage>
</organism>
<evidence type="ECO:0000256" key="4">
    <source>
        <dbReference type="ARBA" id="ARBA00022729"/>
    </source>
</evidence>
<dbReference type="NCBIfam" id="TIGR00787">
    <property type="entry name" value="dctP"/>
    <property type="match status" value="1"/>
</dbReference>
<reference evidence="6" key="1">
    <citation type="submission" date="2016-04" db="EMBL/GenBank/DDBJ databases">
        <authorList>
            <person name="Evans L.H."/>
            <person name="Alamgir A."/>
            <person name="Owens N."/>
            <person name="Weber N.D."/>
            <person name="Virtaneva K."/>
            <person name="Barbian K."/>
            <person name="Babar A."/>
            <person name="Rosenke K."/>
        </authorList>
    </citation>
    <scope>NUCLEOTIDE SEQUENCE</scope>
    <source>
        <strain evidence="6">86</strain>
    </source>
</reference>
<name>A0A212JMA4_9DELT</name>
<accession>A0A212JMA4</accession>
<sequence length="328" mass="36525">MRIHHRIIKAFAFAAAVLLLAGTTEATAAIRANLAHVGAPDHIFEVGAKKFAELVEQKTNGQIIIKTYPGAALGGDRDTFEGLKMGTINFNIQGPVDSFLPITSITTLPYMFDNSGQIYKFLDSDIAEEVYKGLEGMGIVCLAHMQNGWRLITSNKPINAMADLKGMKIRTPESPTWRATFQAFGANPVPIAFNELYSALQQGVCDGQENPTAHIVTQRFYEVQNSLAVTRHMYLDAPLLVSKKFWDKLTPDQQTAVREAAKEATKHQREVSEARERADIEFLGKEGKMTVTYPDIKEFKAATEPVRKEWAAKYGQDLYDRIVKLVSE</sequence>
<feature type="signal peptide" evidence="5">
    <location>
        <begin position="1"/>
        <end position="28"/>
    </location>
</feature>
<evidence type="ECO:0000256" key="5">
    <source>
        <dbReference type="SAM" id="SignalP"/>
    </source>
</evidence>
<evidence type="ECO:0000256" key="2">
    <source>
        <dbReference type="ARBA" id="ARBA00009023"/>
    </source>
</evidence>
<dbReference type="CDD" id="cd13603">
    <property type="entry name" value="PBP2_TRAP_Siap_TeaA_like"/>
    <property type="match status" value="1"/>
</dbReference>
<keyword evidence="4 5" id="KW-0732">Signal</keyword>
<comment type="subcellular location">
    <subcellularLocation>
        <location evidence="1">Cell envelope</location>
    </subcellularLocation>
</comment>
<dbReference type="SUPFAM" id="SSF53850">
    <property type="entry name" value="Periplasmic binding protein-like II"/>
    <property type="match status" value="1"/>
</dbReference>
<evidence type="ECO:0000256" key="3">
    <source>
        <dbReference type="ARBA" id="ARBA00022448"/>
    </source>
</evidence>
<dbReference type="AlphaFoldDB" id="A0A212JMA4"/>
<dbReference type="Gene3D" id="3.40.190.170">
    <property type="entry name" value="Bacterial extracellular solute-binding protein, family 7"/>
    <property type="match status" value="1"/>
</dbReference>
<evidence type="ECO:0000313" key="6">
    <source>
        <dbReference type="EMBL" id="SBW00566.1"/>
    </source>
</evidence>
<dbReference type="NCBIfam" id="NF037995">
    <property type="entry name" value="TRAP_S1"/>
    <property type="match status" value="1"/>
</dbReference>
<feature type="chain" id="PRO_5012465413" evidence="5">
    <location>
        <begin position="29"/>
        <end position="328"/>
    </location>
</feature>
<dbReference type="PANTHER" id="PTHR33376:SF4">
    <property type="entry name" value="SIALIC ACID-BINDING PERIPLASMIC PROTEIN SIAP"/>
    <property type="match status" value="1"/>
</dbReference>
<keyword evidence="6" id="KW-0675">Receptor</keyword>
<dbReference type="InterPro" id="IPR038404">
    <property type="entry name" value="TRAP_DctP_sf"/>
</dbReference>